<dbReference type="Gene3D" id="3.30.70.330">
    <property type="match status" value="1"/>
</dbReference>
<dbReference type="PANTHER" id="PTHR32343">
    <property type="entry name" value="SERINE/ARGININE-RICH SPLICING FACTOR"/>
    <property type="match status" value="1"/>
</dbReference>
<dbReference type="Pfam" id="PF00076">
    <property type="entry name" value="RRM_1"/>
    <property type="match status" value="1"/>
</dbReference>
<sequence length="277" mass="30134">MMAHGEHTDQPASNWTIHVSDVRTVKVSNISLATSVKDIRDFFSFSGEIQYIEMLRESERTQASYVTFKESKEADTAVLLTGASIGDHCVTITPVEDYQLPPHVLPSGPAKKPTHAAVKKAEDVVSTMLAKGFIVGKDAINRAKSFDERHCLTSNASATVASIDHKMRLRDKLSVGTGILNEIVKEMNDKLLISEMTKSAFAAADNARSAVVSNPYLLTGASWLSSAYTVIANAVGNVSMRTKEKVEEADKFGRTHLDGDLPVFSAHSSRVHSGDRN</sequence>
<evidence type="ECO:0000313" key="4">
    <source>
        <dbReference type="Proteomes" id="UP001293593"/>
    </source>
</evidence>
<dbReference type="InterPro" id="IPR035979">
    <property type="entry name" value="RBD_domain_sf"/>
</dbReference>
<reference evidence="3" key="1">
    <citation type="submission" date="2023-10" db="EMBL/GenBank/DDBJ databases">
        <title>Chromosome-level genome of the transformable northern wattle, Acacia crassicarpa.</title>
        <authorList>
            <person name="Massaro I."/>
            <person name="Sinha N.R."/>
            <person name="Poethig S."/>
            <person name="Leichty A.R."/>
        </authorList>
    </citation>
    <scope>NUCLEOTIDE SEQUENCE</scope>
    <source>
        <strain evidence="3">Acra3RX</strain>
        <tissue evidence="3">Leaf</tissue>
    </source>
</reference>
<dbReference type="SUPFAM" id="SSF54928">
    <property type="entry name" value="RNA-binding domain, RBD"/>
    <property type="match status" value="1"/>
</dbReference>
<accession>A0AAE1ME40</accession>
<name>A0AAE1ME40_9FABA</name>
<dbReference type="SMART" id="SM00360">
    <property type="entry name" value="RRM"/>
    <property type="match status" value="1"/>
</dbReference>
<dbReference type="PROSITE" id="PS50102">
    <property type="entry name" value="RRM"/>
    <property type="match status" value="1"/>
</dbReference>
<keyword evidence="1" id="KW-0694">RNA-binding</keyword>
<dbReference type="GO" id="GO:0003723">
    <property type="term" value="F:RNA binding"/>
    <property type="evidence" value="ECO:0007669"/>
    <property type="project" value="UniProtKB-UniRule"/>
</dbReference>
<dbReference type="InterPro" id="IPR012677">
    <property type="entry name" value="Nucleotide-bd_a/b_plait_sf"/>
</dbReference>
<dbReference type="PANTHER" id="PTHR32343:SF29">
    <property type="entry name" value="RNA-BINDING (RRM_RBD_RNP MOTIFS) FAMILY PROTEIN"/>
    <property type="match status" value="1"/>
</dbReference>
<keyword evidence="4" id="KW-1185">Reference proteome</keyword>
<dbReference type="EMBL" id="JAWXYG010000010">
    <property type="protein sequence ID" value="KAK4261819.1"/>
    <property type="molecule type" value="Genomic_DNA"/>
</dbReference>
<dbReference type="Proteomes" id="UP001293593">
    <property type="component" value="Unassembled WGS sequence"/>
</dbReference>
<protein>
    <recommendedName>
        <fullName evidence="2">RRM domain-containing protein</fullName>
    </recommendedName>
</protein>
<evidence type="ECO:0000313" key="3">
    <source>
        <dbReference type="EMBL" id="KAK4261819.1"/>
    </source>
</evidence>
<evidence type="ECO:0000259" key="2">
    <source>
        <dbReference type="PROSITE" id="PS50102"/>
    </source>
</evidence>
<proteinExistence type="predicted"/>
<dbReference type="InterPro" id="IPR000504">
    <property type="entry name" value="RRM_dom"/>
</dbReference>
<dbReference type="AlphaFoldDB" id="A0AAE1ME40"/>
<comment type="caution">
    <text evidence="3">The sequence shown here is derived from an EMBL/GenBank/DDBJ whole genome shotgun (WGS) entry which is preliminary data.</text>
</comment>
<evidence type="ECO:0000256" key="1">
    <source>
        <dbReference type="PROSITE-ProRule" id="PRU00176"/>
    </source>
</evidence>
<feature type="domain" description="RRM" evidence="2">
    <location>
        <begin position="23"/>
        <end position="97"/>
    </location>
</feature>
<organism evidence="3 4">
    <name type="scientific">Acacia crassicarpa</name>
    <name type="common">northern wattle</name>
    <dbReference type="NCBI Taxonomy" id="499986"/>
    <lineage>
        <taxon>Eukaryota</taxon>
        <taxon>Viridiplantae</taxon>
        <taxon>Streptophyta</taxon>
        <taxon>Embryophyta</taxon>
        <taxon>Tracheophyta</taxon>
        <taxon>Spermatophyta</taxon>
        <taxon>Magnoliopsida</taxon>
        <taxon>eudicotyledons</taxon>
        <taxon>Gunneridae</taxon>
        <taxon>Pentapetalae</taxon>
        <taxon>rosids</taxon>
        <taxon>fabids</taxon>
        <taxon>Fabales</taxon>
        <taxon>Fabaceae</taxon>
        <taxon>Caesalpinioideae</taxon>
        <taxon>mimosoid clade</taxon>
        <taxon>Acacieae</taxon>
        <taxon>Acacia</taxon>
    </lineage>
</organism>
<gene>
    <name evidence="3" type="ORF">QN277_004767</name>
</gene>